<dbReference type="VEuPathDB" id="MicrosporidiaDB:AEWR_081470"/>
<dbReference type="GO" id="GO:0005886">
    <property type="term" value="C:plasma membrane"/>
    <property type="evidence" value="ECO:0007669"/>
    <property type="project" value="TreeGrafter"/>
</dbReference>
<evidence type="ECO:0008006" key="11">
    <source>
        <dbReference type="Google" id="ProtNLM"/>
    </source>
</evidence>
<dbReference type="VEuPathDB" id="MicrosporidiaDB:ECU08_1440"/>
<dbReference type="PROSITE" id="PS51382">
    <property type="entry name" value="SPX"/>
    <property type="match status" value="1"/>
</dbReference>
<dbReference type="InterPro" id="IPR004342">
    <property type="entry name" value="EXS_C"/>
</dbReference>
<dbReference type="GO" id="GO:0005794">
    <property type="term" value="C:Golgi apparatus"/>
    <property type="evidence" value="ECO:0007669"/>
    <property type="project" value="TreeGrafter"/>
</dbReference>
<dbReference type="Pfam" id="PF03105">
    <property type="entry name" value="SPX"/>
    <property type="match status" value="1"/>
</dbReference>
<feature type="domain" description="EXS" evidence="8">
    <location>
        <begin position="497"/>
        <end position="674"/>
    </location>
</feature>
<dbReference type="GO" id="GO:0000822">
    <property type="term" value="F:inositol hexakisphosphate binding"/>
    <property type="evidence" value="ECO:0007669"/>
    <property type="project" value="TreeGrafter"/>
</dbReference>
<evidence type="ECO:0000259" key="8">
    <source>
        <dbReference type="PROSITE" id="PS51380"/>
    </source>
</evidence>
<sequence length="691" mass="81627">MEAGLELLSTLLVAYPSCQHPLLQHQKPADLGMLPHHSSYHSVESFDFVLDLLYLYLNWRKYVTHKRMRFSNTLKANQVDEWKENYVSYEALKPLIGRDKGGFAARIDEELRKINDFFFLLEKKAVIEKEEIFADVGISPEDRLNKDLGVRIRDLQKKTECMSDDQGGRLRIKTDRSAEFDNEGDDEDSRNGSEEDESDNFEYLTKKTGRSADERGLGGIFKISRRFERRRREKNIQEFLHAVISIKRFRELNYTGLMKLSKKYDRMYPQERFHEAFSRSVNESYFNKSRRIDDVYRSVKELYTNVFAKDDPAKARTVFRKLKGKRRADPFVSYASGVLGGISLAIIGLMDFGNKQMDKELFFSMALLQYGAFLFGVSLAIFKRFHINYKFIFNFDVCSSLSSDKYLFVTSLSIFSNAVGTWINISFVHLNPYYLVLVHFLILMMPFKVLYHESRFYLLLVVFRIIVFPMSFVRFRHFYFADVGQSLTFCFKKMLFYGMSLDWKVEGCANSFFATIRFLQCLRRYRDTRLKFPHIANALKYSLLILVGFSQPLYASRKTWDLFIYRAMVISATSIYSSVWDVFVDWGIVRDKMMYPRYVYGCGVVFNFLCRFSWVLLYWFEIPVFWMAFLEINRRFVWTVFRVEFEHLNNCSEFKSMGSMQLTSRELFYKRDYEADARVNDTETENDSSVT</sequence>
<dbReference type="PANTHER" id="PTHR10783">
    <property type="entry name" value="XENOTROPIC AND POLYTROPIC RETROVIRUS RECEPTOR 1-RELATED"/>
    <property type="match status" value="1"/>
</dbReference>
<dbReference type="PROSITE" id="PS51380">
    <property type="entry name" value="EXS"/>
    <property type="match status" value="1"/>
</dbReference>
<feature type="transmembrane region" description="Helical" evidence="7">
    <location>
        <begin position="598"/>
        <end position="620"/>
    </location>
</feature>
<evidence type="ECO:0000256" key="7">
    <source>
        <dbReference type="SAM" id="Phobius"/>
    </source>
</evidence>
<feature type="transmembrane region" description="Helical" evidence="7">
    <location>
        <begin position="456"/>
        <end position="475"/>
    </location>
</feature>
<gene>
    <name evidence="10" type="ORF">ECU08_1440</name>
</gene>
<dbReference type="Pfam" id="PF03124">
    <property type="entry name" value="EXS"/>
    <property type="match status" value="1"/>
</dbReference>
<organism evidence="10">
    <name type="scientific">Encephalitozoon cuniculi</name>
    <name type="common">Microsporidian parasite</name>
    <dbReference type="NCBI Taxonomy" id="6035"/>
    <lineage>
        <taxon>Eukaryota</taxon>
        <taxon>Fungi</taxon>
        <taxon>Fungi incertae sedis</taxon>
        <taxon>Microsporidia</taxon>
        <taxon>Unikaryonidae</taxon>
        <taxon>Encephalitozoon</taxon>
    </lineage>
</organism>
<feature type="transmembrane region" description="Helical" evidence="7">
    <location>
        <begin position="331"/>
        <end position="350"/>
    </location>
</feature>
<feature type="region of interest" description="Disordered" evidence="6">
    <location>
        <begin position="163"/>
        <end position="205"/>
    </location>
</feature>
<evidence type="ECO:0000256" key="5">
    <source>
        <dbReference type="ARBA" id="ARBA00023136"/>
    </source>
</evidence>
<evidence type="ECO:0000256" key="6">
    <source>
        <dbReference type="SAM" id="MobiDB-lite"/>
    </source>
</evidence>
<dbReference type="InterPro" id="IPR004331">
    <property type="entry name" value="SPX_dom"/>
</dbReference>
<evidence type="ECO:0000259" key="9">
    <source>
        <dbReference type="PROSITE" id="PS51382"/>
    </source>
</evidence>
<evidence type="ECO:0000313" key="10">
    <source>
        <dbReference type="EMBL" id="AGE95025.1"/>
    </source>
</evidence>
<protein>
    <recommendedName>
        <fullName evidence="11">EXS domain-containing protein</fullName>
    </recommendedName>
</protein>
<feature type="domain" description="SPX" evidence="9">
    <location>
        <begin position="68"/>
        <end position="278"/>
    </location>
</feature>
<keyword evidence="5 7" id="KW-0472">Membrane</keyword>
<dbReference type="GO" id="GO:0016036">
    <property type="term" value="P:cellular response to phosphate starvation"/>
    <property type="evidence" value="ECO:0007669"/>
    <property type="project" value="TreeGrafter"/>
</dbReference>
<dbReference type="OMA" id="FMQLYGV"/>
<comment type="similarity">
    <text evidence="2">Belongs to the SYG1 (TC 2.A.94) family.</text>
</comment>
<proteinExistence type="inferred from homology"/>
<evidence type="ECO:0000256" key="4">
    <source>
        <dbReference type="ARBA" id="ARBA00022989"/>
    </source>
</evidence>
<feature type="compositionally biased region" description="Acidic residues" evidence="6">
    <location>
        <begin position="180"/>
        <end position="200"/>
    </location>
</feature>
<dbReference type="PANTHER" id="PTHR10783:SF103">
    <property type="entry name" value="SOLUTE CARRIER FAMILY 53 MEMBER 1"/>
    <property type="match status" value="1"/>
</dbReference>
<name>M1K7N7_ENCCN</name>
<dbReference type="EMBL" id="KC513605">
    <property type="protein sequence ID" value="AGE95025.1"/>
    <property type="molecule type" value="Genomic_DNA"/>
</dbReference>
<keyword evidence="4 7" id="KW-1133">Transmembrane helix</keyword>
<evidence type="ECO:0000256" key="3">
    <source>
        <dbReference type="ARBA" id="ARBA00022692"/>
    </source>
</evidence>
<dbReference type="AlphaFoldDB" id="M1K7N7"/>
<feature type="transmembrane region" description="Helical" evidence="7">
    <location>
        <begin position="563"/>
        <end position="586"/>
    </location>
</feature>
<dbReference type="VEuPathDB" id="MicrosporidiaDB:AEWQ_081460"/>
<keyword evidence="3 7" id="KW-0812">Transmembrane</keyword>
<evidence type="ECO:0000256" key="2">
    <source>
        <dbReference type="ARBA" id="ARBA00009665"/>
    </source>
</evidence>
<evidence type="ECO:0000256" key="1">
    <source>
        <dbReference type="ARBA" id="ARBA00004141"/>
    </source>
</evidence>
<feature type="compositionally biased region" description="Basic and acidic residues" evidence="6">
    <location>
        <begin position="163"/>
        <end position="179"/>
    </location>
</feature>
<comment type="subcellular location">
    <subcellularLocation>
        <location evidence="1">Membrane</location>
        <topology evidence="1">Multi-pass membrane protein</topology>
    </subcellularLocation>
</comment>
<dbReference type="VEuPathDB" id="MicrosporidiaDB:M970_081470"/>
<accession>M1K7N7</accession>
<dbReference type="VEuPathDB" id="MicrosporidiaDB:AEWD_081420"/>
<feature type="transmembrane region" description="Helical" evidence="7">
    <location>
        <begin position="362"/>
        <end position="385"/>
    </location>
</feature>
<reference evidence="10" key="1">
    <citation type="journal article" date="2013" name="Eukaryot. Cell">
        <title>Extremely Reduced Levels of Heterozygosity in the Vertebrate Pathogen Encephalitozoon cuniculi.</title>
        <authorList>
            <person name="Selman M."/>
            <person name="Sak B."/>
            <person name="Kvac M."/>
            <person name="Farinelli L."/>
            <person name="Weiss L.M."/>
            <person name="Corradi N."/>
        </authorList>
    </citation>
    <scope>NUCLEOTIDE SEQUENCE</scope>
</reference>
<dbReference type="GO" id="GO:0006817">
    <property type="term" value="P:phosphate ion transport"/>
    <property type="evidence" value="ECO:0007669"/>
    <property type="project" value="TreeGrafter"/>
</dbReference>